<dbReference type="Pfam" id="PF22486">
    <property type="entry name" value="MATH_2"/>
    <property type="match status" value="1"/>
</dbReference>
<dbReference type="Proteomes" id="UP000467841">
    <property type="component" value="Unassembled WGS sequence"/>
</dbReference>
<evidence type="ECO:0000259" key="2">
    <source>
        <dbReference type="PROSITE" id="PS50144"/>
    </source>
</evidence>
<dbReference type="InterPro" id="IPR008974">
    <property type="entry name" value="TRAF-like"/>
</dbReference>
<dbReference type="CDD" id="cd00121">
    <property type="entry name" value="MATH"/>
    <property type="match status" value="1"/>
</dbReference>
<dbReference type="Gene3D" id="2.60.210.10">
    <property type="entry name" value="Apoptosis, Tumor Necrosis Factor Receptor Associated Protein 2, Chain A"/>
    <property type="match status" value="1"/>
</dbReference>
<name>A0A6D2K4F1_9BRAS</name>
<dbReference type="SUPFAM" id="SSF49599">
    <property type="entry name" value="TRAF domain-like"/>
    <property type="match status" value="1"/>
</dbReference>
<protein>
    <recommendedName>
        <fullName evidence="2">MATH domain-containing protein</fullName>
    </recommendedName>
</protein>
<evidence type="ECO:0000313" key="3">
    <source>
        <dbReference type="EMBL" id="CAA7048061.1"/>
    </source>
</evidence>
<comment type="caution">
    <text evidence="3">The sequence shown here is derived from an EMBL/GenBank/DDBJ whole genome shotgun (WGS) entry which is preliminary data.</text>
</comment>
<accession>A0A6D2K4F1</accession>
<evidence type="ECO:0000256" key="1">
    <source>
        <dbReference type="ARBA" id="ARBA00023054"/>
    </source>
</evidence>
<evidence type="ECO:0000313" key="4">
    <source>
        <dbReference type="Proteomes" id="UP000467841"/>
    </source>
</evidence>
<keyword evidence="4" id="KW-1185">Reference proteome</keyword>
<dbReference type="PANTHER" id="PTHR46236:SF9">
    <property type="entry name" value="UBIQUITIN-SPECIFIC PROTEASE FAMILY C19-RELATED PROTEIN"/>
    <property type="match status" value="1"/>
</dbReference>
<dbReference type="SMART" id="SM00061">
    <property type="entry name" value="MATH"/>
    <property type="match status" value="1"/>
</dbReference>
<dbReference type="PROSITE" id="PS50144">
    <property type="entry name" value="MATH"/>
    <property type="match status" value="1"/>
</dbReference>
<sequence>MENQTDKKITWVIKNFSTLTSKKIFSDEFVVSGCRWRLMAFPKGNNKPNHLSLYLVVADSKSLPLGWRRHAKFSFTIVNQFSDQLSQTEELQKWYDQKTPDWGFTNIISLTKLHAGEGFLVNGDVIVAVKVDVLEVVGKLDVWEESSPVMETIDVNGFQVLPCQVESVKRLFERHVDIASKFRAKNPFLKTACMNVLLSLTQTMCQSPQEISKDDLAGQYAALSYLKDSGFELGWLEKKLDKRKYTDLEAQLDKVEDELFVARAPDVSLYDDNAV</sequence>
<dbReference type="PANTHER" id="PTHR46236">
    <property type="entry name" value="TRAF-LIKE SUPERFAMILY PROTEIN"/>
    <property type="match status" value="1"/>
</dbReference>
<reference evidence="3" key="1">
    <citation type="submission" date="2020-01" db="EMBL/GenBank/DDBJ databases">
        <authorList>
            <person name="Mishra B."/>
        </authorList>
    </citation>
    <scope>NUCLEOTIDE SEQUENCE [LARGE SCALE GENOMIC DNA]</scope>
</reference>
<dbReference type="AlphaFoldDB" id="A0A6D2K4F1"/>
<dbReference type="OrthoDB" id="1086155at2759"/>
<feature type="domain" description="MATH" evidence="2">
    <location>
        <begin position="6"/>
        <end position="131"/>
    </location>
</feature>
<dbReference type="InterPro" id="IPR050804">
    <property type="entry name" value="MCC"/>
</dbReference>
<keyword evidence="1" id="KW-0175">Coiled coil</keyword>
<dbReference type="InterPro" id="IPR002083">
    <property type="entry name" value="MATH/TRAF_dom"/>
</dbReference>
<proteinExistence type="predicted"/>
<organism evidence="3 4">
    <name type="scientific">Microthlaspi erraticum</name>
    <dbReference type="NCBI Taxonomy" id="1685480"/>
    <lineage>
        <taxon>Eukaryota</taxon>
        <taxon>Viridiplantae</taxon>
        <taxon>Streptophyta</taxon>
        <taxon>Embryophyta</taxon>
        <taxon>Tracheophyta</taxon>
        <taxon>Spermatophyta</taxon>
        <taxon>Magnoliopsida</taxon>
        <taxon>eudicotyledons</taxon>
        <taxon>Gunneridae</taxon>
        <taxon>Pentapetalae</taxon>
        <taxon>rosids</taxon>
        <taxon>malvids</taxon>
        <taxon>Brassicales</taxon>
        <taxon>Brassicaceae</taxon>
        <taxon>Coluteocarpeae</taxon>
        <taxon>Microthlaspi</taxon>
    </lineage>
</organism>
<dbReference type="EMBL" id="CACVBM020001385">
    <property type="protein sequence ID" value="CAA7048061.1"/>
    <property type="molecule type" value="Genomic_DNA"/>
</dbReference>
<gene>
    <name evidence="3" type="ORF">MERR_LOCUS35296</name>
</gene>